<evidence type="ECO:0000313" key="1">
    <source>
        <dbReference type="EMBL" id="OBK88429.1"/>
    </source>
</evidence>
<dbReference type="EMBL" id="LZMF01000057">
    <property type="protein sequence ID" value="OBK88429.1"/>
    <property type="molecule type" value="Genomic_DNA"/>
</dbReference>
<organism evidence="1 2">
    <name type="scientific">Mycolicibacter sinensis (strain JDM601)</name>
    <name type="common">Mycobacterium sinense</name>
    <dbReference type="NCBI Taxonomy" id="875328"/>
    <lineage>
        <taxon>Bacteria</taxon>
        <taxon>Bacillati</taxon>
        <taxon>Actinomycetota</taxon>
        <taxon>Actinomycetes</taxon>
        <taxon>Mycobacteriales</taxon>
        <taxon>Mycobacteriaceae</taxon>
        <taxon>Mycolicibacter</taxon>
    </lineage>
</organism>
<evidence type="ECO:0000313" key="2">
    <source>
        <dbReference type="Proteomes" id="UP000093759"/>
    </source>
</evidence>
<reference evidence="2" key="1">
    <citation type="submission" date="2016-06" db="EMBL/GenBank/DDBJ databases">
        <authorList>
            <person name="Sutton G."/>
            <person name="Brinkac L."/>
            <person name="Sanka R."/>
            <person name="Adams M."/>
            <person name="Lau E."/>
            <person name="Garcia-Basteiro A."/>
            <person name="Lopez-Varela E."/>
            <person name="Palencia S."/>
        </authorList>
    </citation>
    <scope>NUCLEOTIDE SEQUENCE [LARGE SCALE GENOMIC DNA]</scope>
    <source>
        <strain evidence="2">1274684.2</strain>
    </source>
</reference>
<sequence>MPLQWEPRLAEVTERTVHEVQGWVTHTATFLPVEDTTLMSELRRVNYRTMKARMLSGYADDLTGGAGTYQDKAVKATILQGRSFDVLGDCSYTKFGMSALSDDGSQGWPSTPPKSFAVTSVVLASD</sequence>
<gene>
    <name evidence="1" type="ORF">A5648_01120</name>
</gene>
<proteinExistence type="predicted"/>
<protein>
    <submittedName>
        <fullName evidence="1">Uncharacterized protein</fullName>
    </submittedName>
</protein>
<dbReference type="AlphaFoldDB" id="A0A1A3U0M8"/>
<dbReference type="Proteomes" id="UP000093759">
    <property type="component" value="Unassembled WGS sequence"/>
</dbReference>
<comment type="caution">
    <text evidence="1">The sequence shown here is derived from an EMBL/GenBank/DDBJ whole genome shotgun (WGS) entry which is preliminary data.</text>
</comment>
<name>A0A1A3U0M8_MYCSD</name>
<accession>A0A1A3U0M8</accession>